<keyword evidence="4" id="KW-1185">Reference proteome</keyword>
<dbReference type="Pfam" id="PF09832">
    <property type="entry name" value="DUF2059"/>
    <property type="match status" value="1"/>
</dbReference>
<name>A0A6N8HAK4_9FLAO</name>
<evidence type="ECO:0000259" key="2">
    <source>
        <dbReference type="Pfam" id="PF09832"/>
    </source>
</evidence>
<keyword evidence="1" id="KW-0732">Signal</keyword>
<gene>
    <name evidence="3" type="ORF">GN157_02630</name>
</gene>
<organism evidence="3 4">
    <name type="scientific">Flavobacterium rakeshii</name>
    <dbReference type="NCBI Taxonomy" id="1038845"/>
    <lineage>
        <taxon>Bacteria</taxon>
        <taxon>Pseudomonadati</taxon>
        <taxon>Bacteroidota</taxon>
        <taxon>Flavobacteriia</taxon>
        <taxon>Flavobacteriales</taxon>
        <taxon>Flavobacteriaceae</taxon>
        <taxon>Flavobacterium</taxon>
    </lineage>
</organism>
<protein>
    <submittedName>
        <fullName evidence="3">DUF2059 domain-containing protein</fullName>
    </submittedName>
</protein>
<feature type="chain" id="PRO_5026808835" evidence="1">
    <location>
        <begin position="20"/>
        <end position="131"/>
    </location>
</feature>
<dbReference type="EMBL" id="WOWP01000011">
    <property type="protein sequence ID" value="MUV02595.1"/>
    <property type="molecule type" value="Genomic_DNA"/>
</dbReference>
<comment type="caution">
    <text evidence="3">The sequence shown here is derived from an EMBL/GenBank/DDBJ whole genome shotgun (WGS) entry which is preliminary data.</text>
</comment>
<reference evidence="3 4" key="1">
    <citation type="submission" date="2019-12" db="EMBL/GenBank/DDBJ databases">
        <authorList>
            <person name="Sun J.-Q."/>
        </authorList>
    </citation>
    <scope>NUCLEOTIDE SEQUENCE [LARGE SCALE GENOMIC DNA]</scope>
    <source>
        <strain evidence="3 4">JCM 17928</strain>
    </source>
</reference>
<feature type="signal peptide" evidence="1">
    <location>
        <begin position="1"/>
        <end position="19"/>
    </location>
</feature>
<evidence type="ECO:0000313" key="3">
    <source>
        <dbReference type="EMBL" id="MUV02595.1"/>
    </source>
</evidence>
<dbReference type="OrthoDB" id="1143459at2"/>
<evidence type="ECO:0000256" key="1">
    <source>
        <dbReference type="SAM" id="SignalP"/>
    </source>
</evidence>
<dbReference type="AlphaFoldDB" id="A0A6N8HAK4"/>
<sequence>MKKLILSGLLLFSFLTVTAQNDPFKEDVNKLIKITVGTSDMAMLRKTFSQKMDAKEKENFYKEYDAAVFSFLAEIGKYYMEHYTHDEIKQLLDFYNTPTGKKFLKDKRYVVENEFPSEFKLSMEIYQMKKK</sequence>
<dbReference type="Proteomes" id="UP000433945">
    <property type="component" value="Unassembled WGS sequence"/>
</dbReference>
<proteinExistence type="predicted"/>
<dbReference type="RefSeq" id="WP_157481579.1">
    <property type="nucleotide sequence ID" value="NZ_JAZDQD010000003.1"/>
</dbReference>
<accession>A0A6N8HAK4</accession>
<feature type="domain" description="DUF2059" evidence="2">
    <location>
        <begin position="74"/>
        <end position="106"/>
    </location>
</feature>
<evidence type="ECO:0000313" key="4">
    <source>
        <dbReference type="Proteomes" id="UP000433945"/>
    </source>
</evidence>
<dbReference type="InterPro" id="IPR018637">
    <property type="entry name" value="DUF2059"/>
</dbReference>